<protein>
    <recommendedName>
        <fullName evidence="2">Fe2OG dioxygenase domain-containing protein</fullName>
    </recommendedName>
</protein>
<dbReference type="PANTHER" id="PTHR33099:SF14">
    <property type="entry name" value="PROLYL 4-HYDROXYLASE ALPHA SUBUNIT FE(2+) 2OG DIOXYGENASE DOMAIN-CONTAINING PROTEIN"/>
    <property type="match status" value="1"/>
</dbReference>
<comment type="similarity">
    <text evidence="1">Belongs to the iron/ascorbate-dependent oxidoreductase family.</text>
</comment>
<evidence type="ECO:0000256" key="1">
    <source>
        <dbReference type="RuleBase" id="RU003682"/>
    </source>
</evidence>
<dbReference type="Proteomes" id="UP000813824">
    <property type="component" value="Unassembled WGS sequence"/>
</dbReference>
<keyword evidence="1" id="KW-0408">Iron</keyword>
<dbReference type="AlphaFoldDB" id="A0A8K0XLA5"/>
<evidence type="ECO:0000259" key="2">
    <source>
        <dbReference type="PROSITE" id="PS51471"/>
    </source>
</evidence>
<sequence length="446" mass="50242">MQSIPALQAMIEPLRNAFTAGIPYISGTLCASSDDLGLFYNTEKETRFLHFSTATVEDLDLLEKACDAATFGRNDQNVLDETYRKAGKLDASNFASGFDIHVSGLPELIANKLLDGQGNMRVRAERYKLNVYGKDAFFKAHKDTPRSEDMFGSLVLIFPTEHAGGSLVLRDASRTWTFDSAKALQDHSKTSSDSIPGIAYIAFYSDIEHEVTKVESGHRVTVTYNLYQVPCDPSSVSSGVTEKSEMKEILSGLLNDSNFLPGGGYLGFGLQHEYPLGRLGTECHRKVYLQRYRDLLKGPDAELMRAASQLSLDATLNLRYLYDNDHPKSTNVLCNFIPPESDKEIEDDYTIYLQYELDAPEISSRMLYDPEEKQHPWEAEWEERNGQEYLPNESKFWVNWVTPVANNKHRTTFMAYGNEPVLTHEYGQLCLVIQVGPFGKRQTASM</sequence>
<organism evidence="3 4">
    <name type="scientific">Cristinia sonorae</name>
    <dbReference type="NCBI Taxonomy" id="1940300"/>
    <lineage>
        <taxon>Eukaryota</taxon>
        <taxon>Fungi</taxon>
        <taxon>Dikarya</taxon>
        <taxon>Basidiomycota</taxon>
        <taxon>Agaricomycotina</taxon>
        <taxon>Agaricomycetes</taxon>
        <taxon>Agaricomycetidae</taxon>
        <taxon>Agaricales</taxon>
        <taxon>Pleurotineae</taxon>
        <taxon>Stephanosporaceae</taxon>
        <taxon>Cristinia</taxon>
    </lineage>
</organism>
<dbReference type="PANTHER" id="PTHR33099">
    <property type="entry name" value="FE2OG DIOXYGENASE DOMAIN-CONTAINING PROTEIN"/>
    <property type="match status" value="1"/>
</dbReference>
<feature type="domain" description="Fe2OG dioxygenase" evidence="2">
    <location>
        <begin position="123"/>
        <end position="230"/>
    </location>
</feature>
<evidence type="ECO:0000313" key="3">
    <source>
        <dbReference type="EMBL" id="KAH8088919.1"/>
    </source>
</evidence>
<name>A0A8K0XLA5_9AGAR</name>
<reference evidence="3" key="1">
    <citation type="journal article" date="2021" name="New Phytol.">
        <title>Evolutionary innovations through gain and loss of genes in the ectomycorrhizal Boletales.</title>
        <authorList>
            <person name="Wu G."/>
            <person name="Miyauchi S."/>
            <person name="Morin E."/>
            <person name="Kuo A."/>
            <person name="Drula E."/>
            <person name="Varga T."/>
            <person name="Kohler A."/>
            <person name="Feng B."/>
            <person name="Cao Y."/>
            <person name="Lipzen A."/>
            <person name="Daum C."/>
            <person name="Hundley H."/>
            <person name="Pangilinan J."/>
            <person name="Johnson J."/>
            <person name="Barry K."/>
            <person name="LaButti K."/>
            <person name="Ng V."/>
            <person name="Ahrendt S."/>
            <person name="Min B."/>
            <person name="Choi I.G."/>
            <person name="Park H."/>
            <person name="Plett J.M."/>
            <person name="Magnuson J."/>
            <person name="Spatafora J.W."/>
            <person name="Nagy L.G."/>
            <person name="Henrissat B."/>
            <person name="Grigoriev I.V."/>
            <person name="Yang Z.L."/>
            <person name="Xu J."/>
            <person name="Martin F.M."/>
        </authorList>
    </citation>
    <scope>NUCLEOTIDE SEQUENCE</scope>
    <source>
        <strain evidence="3">KKN 215</strain>
    </source>
</reference>
<dbReference type="InterPro" id="IPR005123">
    <property type="entry name" value="Oxoglu/Fe-dep_dioxygenase_dom"/>
</dbReference>
<dbReference type="PROSITE" id="PS51471">
    <property type="entry name" value="FE2OG_OXY"/>
    <property type="match status" value="1"/>
</dbReference>
<proteinExistence type="inferred from homology"/>
<keyword evidence="1" id="KW-0479">Metal-binding</keyword>
<dbReference type="Gene3D" id="2.60.120.620">
    <property type="entry name" value="q2cbj1_9rhob like domain"/>
    <property type="match status" value="1"/>
</dbReference>
<dbReference type="GO" id="GO:0016491">
    <property type="term" value="F:oxidoreductase activity"/>
    <property type="evidence" value="ECO:0007669"/>
    <property type="project" value="UniProtKB-KW"/>
</dbReference>
<gene>
    <name evidence="3" type="ORF">BXZ70DRAFT_1011431</name>
</gene>
<dbReference type="GO" id="GO:0046872">
    <property type="term" value="F:metal ion binding"/>
    <property type="evidence" value="ECO:0007669"/>
    <property type="project" value="UniProtKB-KW"/>
</dbReference>
<dbReference type="EMBL" id="JAEVFJ010000039">
    <property type="protein sequence ID" value="KAH8088919.1"/>
    <property type="molecule type" value="Genomic_DNA"/>
</dbReference>
<dbReference type="InterPro" id="IPR044862">
    <property type="entry name" value="Pro_4_hyd_alph_FE2OG_OXY"/>
</dbReference>
<accession>A0A8K0XLA5</accession>
<comment type="caution">
    <text evidence="3">The sequence shown here is derived from an EMBL/GenBank/DDBJ whole genome shotgun (WGS) entry which is preliminary data.</text>
</comment>
<dbReference type="OrthoDB" id="27483at2759"/>
<keyword evidence="4" id="KW-1185">Reference proteome</keyword>
<dbReference type="Pfam" id="PF13640">
    <property type="entry name" value="2OG-FeII_Oxy_3"/>
    <property type="match status" value="1"/>
</dbReference>
<evidence type="ECO:0000313" key="4">
    <source>
        <dbReference type="Proteomes" id="UP000813824"/>
    </source>
</evidence>
<keyword evidence="1" id="KW-0560">Oxidoreductase</keyword>